<gene>
    <name evidence="2" type="ORF">J2I48_10820</name>
</gene>
<feature type="chain" id="PRO_5036737578" description="DUF3868 domain-containing protein" evidence="1">
    <location>
        <begin position="20"/>
        <end position="347"/>
    </location>
</feature>
<dbReference type="EMBL" id="JAFMYU010000007">
    <property type="protein sequence ID" value="MBO0931490.1"/>
    <property type="molecule type" value="Genomic_DNA"/>
</dbReference>
<evidence type="ECO:0000313" key="2">
    <source>
        <dbReference type="EMBL" id="MBO0931490.1"/>
    </source>
</evidence>
<dbReference type="Proteomes" id="UP000664795">
    <property type="component" value="Unassembled WGS sequence"/>
</dbReference>
<comment type="caution">
    <text evidence="2">The sequence shown here is derived from an EMBL/GenBank/DDBJ whole genome shotgun (WGS) entry which is preliminary data.</text>
</comment>
<evidence type="ECO:0000256" key="1">
    <source>
        <dbReference type="SAM" id="SignalP"/>
    </source>
</evidence>
<protein>
    <recommendedName>
        <fullName evidence="4">DUF3868 domain-containing protein</fullName>
    </recommendedName>
</protein>
<feature type="signal peptide" evidence="1">
    <location>
        <begin position="1"/>
        <end position="19"/>
    </location>
</feature>
<evidence type="ECO:0000313" key="3">
    <source>
        <dbReference type="Proteomes" id="UP000664795"/>
    </source>
</evidence>
<dbReference type="AlphaFoldDB" id="A0A939G5N0"/>
<organism evidence="2 3">
    <name type="scientific">Fibrella aquatilis</name>
    <dbReference type="NCBI Taxonomy" id="2817059"/>
    <lineage>
        <taxon>Bacteria</taxon>
        <taxon>Pseudomonadati</taxon>
        <taxon>Bacteroidota</taxon>
        <taxon>Cytophagia</taxon>
        <taxon>Cytophagales</taxon>
        <taxon>Spirosomataceae</taxon>
        <taxon>Fibrella</taxon>
    </lineage>
</organism>
<accession>A0A939G5N0</accession>
<reference evidence="2 3" key="1">
    <citation type="submission" date="2021-03" db="EMBL/GenBank/DDBJ databases">
        <title>Fibrella sp. HMF5036 genome sequencing and assembly.</title>
        <authorList>
            <person name="Kang H."/>
            <person name="Kim H."/>
            <person name="Bae S."/>
            <person name="Joh K."/>
        </authorList>
    </citation>
    <scope>NUCLEOTIDE SEQUENCE [LARGE SCALE GENOMIC DNA]</scope>
    <source>
        <strain evidence="2 3">HMF5036</strain>
    </source>
</reference>
<dbReference type="RefSeq" id="WP_207335460.1">
    <property type="nucleotide sequence ID" value="NZ_JAFMYU010000007.1"/>
</dbReference>
<evidence type="ECO:0008006" key="4">
    <source>
        <dbReference type="Google" id="ProtNLM"/>
    </source>
</evidence>
<keyword evidence="1" id="KW-0732">Signal</keyword>
<name>A0A939G5N0_9BACT</name>
<keyword evidence="3" id="KW-1185">Reference proteome</keyword>
<proteinExistence type="predicted"/>
<sequence>MNRFYALFLTLTLGQQALAQLPTVPLFADNAPLSFTLTTQLQILNKDRVKIPFGEKAEKHPALLTMAGSAPLRLPVSLTVRGNFRRDAGNCIFPPLSLDLPKKKLAGTVFAEQNKLKLVTHCQEDNYIVREYLVYKLFNELTDLSFRARLAKITYRDSTNKQQGGTHWAFLVEDNDDVAKRNGLKLTDQRIKAVYTDSLTMATVGVFQYMIGNTDWSVNYQHNVNVMIDTVRNQFVAVPYDFDYAGIVETSYSVPDKQLMIDSVRDRIYRGPSYSEALLNRVFARFNEKKRAIYALYENNPLLEKTYIRDTILYLDQFYALINNPKKRLSVFGPGSKENRPIKGLND</sequence>